<name>A0A8X6SKC8_TRICX</name>
<evidence type="ECO:0000313" key="1">
    <source>
        <dbReference type="EMBL" id="GFY08583.1"/>
    </source>
</evidence>
<dbReference type="Proteomes" id="UP000887159">
    <property type="component" value="Unassembled WGS sequence"/>
</dbReference>
<protein>
    <submittedName>
        <fullName evidence="1">Uncharacterized protein</fullName>
    </submittedName>
</protein>
<comment type="caution">
    <text evidence="1">The sequence shown here is derived from an EMBL/GenBank/DDBJ whole genome shotgun (WGS) entry which is preliminary data.</text>
</comment>
<gene>
    <name evidence="1" type="ORF">TNCV_810161</name>
</gene>
<accession>A0A8X6SKC8</accession>
<dbReference type="AlphaFoldDB" id="A0A8X6SKC8"/>
<sequence length="91" mass="10790">MKPSEFLPRNFVHFDQRCILISLENKIKKLRRGDKESVWTVNSPQSHIVRVYDAGHGKSGVFHSAEWHEGDWSSDGIREAWLWFFIWVESF</sequence>
<keyword evidence="2" id="KW-1185">Reference proteome</keyword>
<organism evidence="1 2">
    <name type="scientific">Trichonephila clavipes</name>
    <name type="common">Golden silk orbweaver</name>
    <name type="synonym">Nephila clavipes</name>
    <dbReference type="NCBI Taxonomy" id="2585209"/>
    <lineage>
        <taxon>Eukaryota</taxon>
        <taxon>Metazoa</taxon>
        <taxon>Ecdysozoa</taxon>
        <taxon>Arthropoda</taxon>
        <taxon>Chelicerata</taxon>
        <taxon>Arachnida</taxon>
        <taxon>Araneae</taxon>
        <taxon>Araneomorphae</taxon>
        <taxon>Entelegynae</taxon>
        <taxon>Araneoidea</taxon>
        <taxon>Nephilidae</taxon>
        <taxon>Trichonephila</taxon>
    </lineage>
</organism>
<proteinExistence type="predicted"/>
<evidence type="ECO:0000313" key="2">
    <source>
        <dbReference type="Proteomes" id="UP000887159"/>
    </source>
</evidence>
<dbReference type="EMBL" id="BMAU01021282">
    <property type="protein sequence ID" value="GFY08583.1"/>
    <property type="molecule type" value="Genomic_DNA"/>
</dbReference>
<reference evidence="1" key="1">
    <citation type="submission" date="2020-08" db="EMBL/GenBank/DDBJ databases">
        <title>Multicomponent nature underlies the extraordinary mechanical properties of spider dragline silk.</title>
        <authorList>
            <person name="Kono N."/>
            <person name="Nakamura H."/>
            <person name="Mori M."/>
            <person name="Yoshida Y."/>
            <person name="Ohtoshi R."/>
            <person name="Malay A.D."/>
            <person name="Moran D.A.P."/>
            <person name="Tomita M."/>
            <person name="Numata K."/>
            <person name="Arakawa K."/>
        </authorList>
    </citation>
    <scope>NUCLEOTIDE SEQUENCE</scope>
</reference>